<sequence>MDQFENVYQPDGVGEYYWNYVDFPVNWCAEPSSCFDNGTSHAKETSQDPSTPVDLNNVIHEDLPNRQSIANKTKYEIKQQKRKEKYHQLPPRDRYLFNYRNRYQVDPRRTKLTEEEEGKIKRVKTRNAMDTWQRRQKEKFGEQEDSGQSGNENEKEMESMKLSRGTLGNDHLALESDGPKTLNDLLILKNAKNPNGADPYFWRKLKHPPLTRKERQLKHNEQRRKKYRASKTEIYAPREARLQESETARGAVMKVEDRCKQRVNEQDSNPALHEQATRGSHGNIGYVYTQLHMNEPFYDVTPPTWYDVYEPADYVDANRYDDAYGTVDCVDANQNLYPYQQLYDIEPIETQILEYDVEPSPPLLFEDPISSAPFGKAQSDEQKEQRRIKRNAQARERYQRLSKAQRQDYMKRGNMYTYGVDPSNPNLTQEDHLHIVKTKEMQLEERRQRYHELPEEEKKEKIRRGNEQRGKRRLKEYLIMSTPVENVTEEVLEQTLDISERKNREVEKYSEWYQRQSEEKKQEIRERDREAKKLKRQSQSMMKTMGQQSFDELVSAPEFQDFSYPVPQDHLQNEPPTANLEYMSSSTTPNQLAIDKLKHEQIKFLRRQRIRENERARYHALTEEQRKEKNRKNCECRRRNADRRKGGRAYRGTSSTSEGWSSEPTHEQLMEEQRKIAIRKARKNELKRAHYQSLTKEERREHNKKKNAYKKIKLEKKKLENQMKCMDIDVDDPGPLDDVEHIF</sequence>
<dbReference type="Proteomes" id="UP000008068">
    <property type="component" value="Unassembled WGS sequence"/>
</dbReference>
<feature type="region of interest" description="Disordered" evidence="1">
    <location>
        <begin position="684"/>
        <end position="708"/>
    </location>
</feature>
<dbReference type="EMBL" id="GL379859">
    <property type="protein sequence ID" value="EGT57119.1"/>
    <property type="molecule type" value="Genomic_DNA"/>
</dbReference>
<feature type="region of interest" description="Disordered" evidence="1">
    <location>
        <begin position="130"/>
        <end position="161"/>
    </location>
</feature>
<reference evidence="3" key="1">
    <citation type="submission" date="2011-07" db="EMBL/GenBank/DDBJ databases">
        <authorList>
            <consortium name="Caenorhabditis brenneri Sequencing and Analysis Consortium"/>
            <person name="Wilson R.K."/>
        </authorList>
    </citation>
    <scope>NUCLEOTIDE SEQUENCE [LARGE SCALE GENOMIC DNA]</scope>
    <source>
        <strain evidence="3">PB2801</strain>
    </source>
</reference>
<feature type="region of interest" description="Disordered" evidence="1">
    <location>
        <begin position="622"/>
        <end position="670"/>
    </location>
</feature>
<feature type="region of interest" description="Disordered" evidence="1">
    <location>
        <begin position="371"/>
        <end position="393"/>
    </location>
</feature>
<feature type="compositionally biased region" description="Basic and acidic residues" evidence="1">
    <location>
        <begin position="622"/>
        <end position="639"/>
    </location>
</feature>
<name>G0NBW4_CAEBE</name>
<protein>
    <submittedName>
        <fullName evidence="2">Uncharacterized protein</fullName>
    </submittedName>
</protein>
<feature type="region of interest" description="Disordered" evidence="1">
    <location>
        <begin position="515"/>
        <end position="541"/>
    </location>
</feature>
<gene>
    <name evidence="2" type="ORF">CAEBREN_22723</name>
</gene>
<keyword evidence="3" id="KW-1185">Reference proteome</keyword>
<dbReference type="PANTHER" id="PTHR22084:SF1">
    <property type="entry name" value="BZIP DOMAIN-CONTAINING PROTEIN-RELATED"/>
    <property type="match status" value="1"/>
</dbReference>
<evidence type="ECO:0000313" key="2">
    <source>
        <dbReference type="EMBL" id="EGT57119.1"/>
    </source>
</evidence>
<organism evidence="3">
    <name type="scientific">Caenorhabditis brenneri</name>
    <name type="common">Nematode worm</name>
    <dbReference type="NCBI Taxonomy" id="135651"/>
    <lineage>
        <taxon>Eukaryota</taxon>
        <taxon>Metazoa</taxon>
        <taxon>Ecdysozoa</taxon>
        <taxon>Nematoda</taxon>
        <taxon>Chromadorea</taxon>
        <taxon>Rhabditida</taxon>
        <taxon>Rhabditina</taxon>
        <taxon>Rhabditomorpha</taxon>
        <taxon>Rhabditoidea</taxon>
        <taxon>Rhabditidae</taxon>
        <taxon>Peloderinae</taxon>
        <taxon>Caenorhabditis</taxon>
    </lineage>
</organism>
<feature type="compositionally biased region" description="Basic and acidic residues" evidence="1">
    <location>
        <begin position="515"/>
        <end position="531"/>
    </location>
</feature>
<feature type="compositionally biased region" description="Basic and acidic residues" evidence="1">
    <location>
        <begin position="132"/>
        <end position="142"/>
    </location>
</feature>
<evidence type="ECO:0000256" key="1">
    <source>
        <dbReference type="SAM" id="MobiDB-lite"/>
    </source>
</evidence>
<proteinExistence type="predicted"/>
<dbReference type="PANTHER" id="PTHR22084">
    <property type="entry name" value="GEX INTERACTING PROTEIN PROTEIN 4"/>
    <property type="match status" value="1"/>
</dbReference>
<dbReference type="InParanoid" id="G0NBW4"/>
<dbReference type="STRING" id="135651.G0NBW4"/>
<feature type="compositionally biased region" description="Basic and acidic residues" evidence="1">
    <location>
        <begin position="152"/>
        <end position="161"/>
    </location>
</feature>
<dbReference type="HOGENOM" id="CLU_373950_0_0_1"/>
<dbReference type="AlphaFoldDB" id="G0NBW4"/>
<evidence type="ECO:0000313" key="3">
    <source>
        <dbReference type="Proteomes" id="UP000008068"/>
    </source>
</evidence>
<accession>G0NBW4</accession>
<feature type="compositionally biased region" description="Low complexity" evidence="1">
    <location>
        <begin position="652"/>
        <end position="663"/>
    </location>
</feature>